<protein>
    <submittedName>
        <fullName evidence="2">Uncharacterized protein</fullName>
    </submittedName>
</protein>
<name>A0A084U9M0_9HYPH</name>
<accession>A0A084U9M0</accession>
<reference evidence="2 3" key="1">
    <citation type="submission" date="2014-05" db="EMBL/GenBank/DDBJ databases">
        <title>Draft Genome Sequence of Nitratireductor basaltis Strain UMTGB225, A Marine Bacterium Isolated from Green Barrel Tunicate.</title>
        <authorList>
            <person name="Gan H.Y."/>
        </authorList>
    </citation>
    <scope>NUCLEOTIDE SEQUENCE [LARGE SCALE GENOMIC DNA]</scope>
    <source>
        <strain evidence="2 3">UMTGB225</strain>
    </source>
</reference>
<organism evidence="2 3">
    <name type="scientific">Nitratireductor basaltis</name>
    <dbReference type="NCBI Taxonomy" id="472175"/>
    <lineage>
        <taxon>Bacteria</taxon>
        <taxon>Pseudomonadati</taxon>
        <taxon>Pseudomonadota</taxon>
        <taxon>Alphaproteobacteria</taxon>
        <taxon>Hyphomicrobiales</taxon>
        <taxon>Phyllobacteriaceae</taxon>
        <taxon>Nitratireductor</taxon>
    </lineage>
</organism>
<dbReference type="RefSeq" id="WP_036479736.1">
    <property type="nucleotide sequence ID" value="NZ_JMQM01000001.1"/>
</dbReference>
<keyword evidence="1" id="KW-0732">Signal</keyword>
<evidence type="ECO:0000313" key="2">
    <source>
        <dbReference type="EMBL" id="KFB09656.1"/>
    </source>
</evidence>
<dbReference type="Proteomes" id="UP000053675">
    <property type="component" value="Unassembled WGS sequence"/>
</dbReference>
<sequence>MKKIALTTLFAMAVIQAASAHSFQPSEPNSGPGSNRAIGIMMVDRSINTASVGTSRRAPVGFSAASGFAVSDSNDRPEPTFYRAR</sequence>
<feature type="signal peptide" evidence="1">
    <location>
        <begin position="1"/>
        <end position="20"/>
    </location>
</feature>
<evidence type="ECO:0000256" key="1">
    <source>
        <dbReference type="SAM" id="SignalP"/>
    </source>
</evidence>
<evidence type="ECO:0000313" key="3">
    <source>
        <dbReference type="Proteomes" id="UP000053675"/>
    </source>
</evidence>
<feature type="chain" id="PRO_5001783202" evidence="1">
    <location>
        <begin position="21"/>
        <end position="85"/>
    </location>
</feature>
<dbReference type="AlphaFoldDB" id="A0A084U9M0"/>
<gene>
    <name evidence="2" type="ORF">EL18_00673</name>
</gene>
<comment type="caution">
    <text evidence="2">The sequence shown here is derived from an EMBL/GenBank/DDBJ whole genome shotgun (WGS) entry which is preliminary data.</text>
</comment>
<keyword evidence="3" id="KW-1185">Reference proteome</keyword>
<dbReference type="STRING" id="472175.EL18_00673"/>
<dbReference type="PATRIC" id="fig|472175.3.peg.688"/>
<proteinExistence type="predicted"/>
<dbReference type="EMBL" id="JMQM01000001">
    <property type="protein sequence ID" value="KFB09656.1"/>
    <property type="molecule type" value="Genomic_DNA"/>
</dbReference>